<accession>A0ABW1JH66</accession>
<reference evidence="7" key="1">
    <citation type="journal article" date="2019" name="Int. J. Syst. Evol. Microbiol.">
        <title>The Global Catalogue of Microorganisms (GCM) 10K type strain sequencing project: providing services to taxonomists for standard genome sequencing and annotation.</title>
        <authorList>
            <consortium name="The Broad Institute Genomics Platform"/>
            <consortium name="The Broad Institute Genome Sequencing Center for Infectious Disease"/>
            <person name="Wu L."/>
            <person name="Ma J."/>
        </authorList>
    </citation>
    <scope>NUCLEOTIDE SEQUENCE [LARGE SCALE GENOMIC DNA]</scope>
    <source>
        <strain evidence="7">KACC 14249</strain>
    </source>
</reference>
<dbReference type="InterPro" id="IPR000277">
    <property type="entry name" value="Cys/Met-Metab_PyrdxlP-dep_enz"/>
</dbReference>
<dbReference type="InterPro" id="IPR015424">
    <property type="entry name" value="PyrdxlP-dep_Trfase"/>
</dbReference>
<name>A0ABW1JH66_9ACTN</name>
<keyword evidence="6" id="KW-0032">Aminotransferase</keyword>
<dbReference type="RefSeq" id="WP_345714646.1">
    <property type="nucleotide sequence ID" value="NZ_BAABFP010000002.1"/>
</dbReference>
<sequence length="379" mass="39944">MTDQPTPQYSPATLAVSAGRPPAGPGSAMNEPVWLTSTYGADGPYDYGRTGNPTWDAFETALGALEGGAALVYSAGMAAVAAAVSLVPDGGTVVAPTSAYTGTTALLREAAERGRLVLREVDLTDTDAVVALLPGAAMLIVETPTNPLLDVADLPGLLAAARQSGVLVVVDNTFATPLGQRPLEHGADVVVHSVTKYLSGHSDVILGATVTRDDEAGRALHERLRAHRRLSGSIAGPSEVWLALRGLRTLALRVERAQANATELARRLQEHPVVSRVRHPSLPQDPGHDRARKQMLGFGSIVAVEVGGDADRAERVAAGTRLWVHATSLGGVESTLERRRRHPLEPDDVPVDLLRLSVGVEDVEDLWADLDQALRGSDA</sequence>
<comment type="similarity">
    <text evidence="2 4">Belongs to the trans-sulfuration enzymes family.</text>
</comment>
<proteinExistence type="inferred from homology"/>
<evidence type="ECO:0000256" key="5">
    <source>
        <dbReference type="SAM" id="MobiDB-lite"/>
    </source>
</evidence>
<keyword evidence="6" id="KW-0808">Transferase</keyword>
<dbReference type="PANTHER" id="PTHR11808:SF15">
    <property type="entry name" value="CYSTATHIONINE GAMMA-LYASE"/>
    <property type="match status" value="1"/>
</dbReference>
<organism evidence="6 7">
    <name type="scientific">Angustibacter luteus</name>
    <dbReference type="NCBI Taxonomy" id="658456"/>
    <lineage>
        <taxon>Bacteria</taxon>
        <taxon>Bacillati</taxon>
        <taxon>Actinomycetota</taxon>
        <taxon>Actinomycetes</taxon>
        <taxon>Kineosporiales</taxon>
        <taxon>Kineosporiaceae</taxon>
    </lineage>
</organism>
<dbReference type="CDD" id="cd00614">
    <property type="entry name" value="CGS_like"/>
    <property type="match status" value="1"/>
</dbReference>
<dbReference type="InterPro" id="IPR015422">
    <property type="entry name" value="PyrdxlP-dep_Trfase_small"/>
</dbReference>
<dbReference type="GO" id="GO:0008483">
    <property type="term" value="F:transaminase activity"/>
    <property type="evidence" value="ECO:0007669"/>
    <property type="project" value="UniProtKB-KW"/>
</dbReference>
<keyword evidence="7" id="KW-1185">Reference proteome</keyword>
<feature type="compositionally biased region" description="Polar residues" evidence="5">
    <location>
        <begin position="1"/>
        <end position="11"/>
    </location>
</feature>
<keyword evidence="3 4" id="KW-0663">Pyridoxal phosphate</keyword>
<dbReference type="SUPFAM" id="SSF53383">
    <property type="entry name" value="PLP-dependent transferases"/>
    <property type="match status" value="1"/>
</dbReference>
<evidence type="ECO:0000256" key="1">
    <source>
        <dbReference type="ARBA" id="ARBA00001933"/>
    </source>
</evidence>
<evidence type="ECO:0000256" key="2">
    <source>
        <dbReference type="ARBA" id="ARBA00009077"/>
    </source>
</evidence>
<evidence type="ECO:0000313" key="7">
    <source>
        <dbReference type="Proteomes" id="UP001596189"/>
    </source>
</evidence>
<dbReference type="PANTHER" id="PTHR11808">
    <property type="entry name" value="TRANS-SULFURATION ENZYME FAMILY MEMBER"/>
    <property type="match status" value="1"/>
</dbReference>
<evidence type="ECO:0000256" key="3">
    <source>
        <dbReference type="ARBA" id="ARBA00022898"/>
    </source>
</evidence>
<dbReference type="PIRSF" id="PIRSF001434">
    <property type="entry name" value="CGS"/>
    <property type="match status" value="1"/>
</dbReference>
<comment type="caution">
    <text evidence="6">The sequence shown here is derived from an EMBL/GenBank/DDBJ whole genome shotgun (WGS) entry which is preliminary data.</text>
</comment>
<dbReference type="EMBL" id="JBHSRD010000006">
    <property type="protein sequence ID" value="MFC6008699.1"/>
    <property type="molecule type" value="Genomic_DNA"/>
</dbReference>
<dbReference type="Pfam" id="PF01053">
    <property type="entry name" value="Cys_Met_Meta_PP"/>
    <property type="match status" value="1"/>
</dbReference>
<comment type="cofactor">
    <cofactor evidence="1 4">
        <name>pyridoxal 5'-phosphate</name>
        <dbReference type="ChEBI" id="CHEBI:597326"/>
    </cofactor>
</comment>
<gene>
    <name evidence="6" type="ORF">ACFQDO_16305</name>
</gene>
<dbReference type="Gene3D" id="3.40.640.10">
    <property type="entry name" value="Type I PLP-dependent aspartate aminotransferase-like (Major domain)"/>
    <property type="match status" value="1"/>
</dbReference>
<evidence type="ECO:0000256" key="4">
    <source>
        <dbReference type="RuleBase" id="RU362118"/>
    </source>
</evidence>
<dbReference type="Proteomes" id="UP001596189">
    <property type="component" value="Unassembled WGS sequence"/>
</dbReference>
<dbReference type="Gene3D" id="3.90.1150.10">
    <property type="entry name" value="Aspartate Aminotransferase, domain 1"/>
    <property type="match status" value="1"/>
</dbReference>
<evidence type="ECO:0000313" key="6">
    <source>
        <dbReference type="EMBL" id="MFC6008699.1"/>
    </source>
</evidence>
<feature type="region of interest" description="Disordered" evidence="5">
    <location>
        <begin position="1"/>
        <end position="28"/>
    </location>
</feature>
<dbReference type="InterPro" id="IPR015421">
    <property type="entry name" value="PyrdxlP-dep_Trfase_major"/>
</dbReference>
<protein>
    <submittedName>
        <fullName evidence="6">Aminotransferase class I/II-fold pyridoxal phosphate-dependent enzyme</fullName>
    </submittedName>
</protein>